<protein>
    <submittedName>
        <fullName evidence="1">Uncharacterized protein</fullName>
    </submittedName>
</protein>
<dbReference type="GeneID" id="3922157"/>
<dbReference type="STRING" id="323259.Mhun_2041"/>
<dbReference type="AlphaFoldDB" id="Q2FQZ6"/>
<sequence>MSNIHDEIIDILTPIIGFGLARTAVSTQCKKMGILPEELSEKNILEFSERFEKVLVIFAGDEVALTITHQIKSLK</sequence>
<organism evidence="1 2">
    <name type="scientific">Methanospirillum hungatei JF-1 (strain ATCC 27890 / DSM 864 / NBRC 100397 / JF-1)</name>
    <dbReference type="NCBI Taxonomy" id="323259"/>
    <lineage>
        <taxon>Archaea</taxon>
        <taxon>Methanobacteriati</taxon>
        <taxon>Methanobacteriota</taxon>
        <taxon>Stenosarchaea group</taxon>
        <taxon>Methanomicrobia</taxon>
        <taxon>Methanomicrobiales</taxon>
        <taxon>Methanospirillaceae</taxon>
        <taxon>Methanospirillum</taxon>
    </lineage>
</organism>
<dbReference type="EnsemblBacteria" id="ABD41749">
    <property type="protein sequence ID" value="ABD41749"/>
    <property type="gene ID" value="Mhun_2041"/>
</dbReference>
<dbReference type="InParanoid" id="Q2FQZ6"/>
<proteinExistence type="predicted"/>
<accession>Q2FQZ6</accession>
<dbReference type="HOGENOM" id="CLU_2678898_0_0_2"/>
<dbReference type="KEGG" id="mhu:Mhun_2041"/>
<reference evidence="2" key="1">
    <citation type="journal article" date="2016" name="Stand. Genomic Sci.">
        <title>Complete genome sequence of Methanospirillum hungatei type strain JF1.</title>
        <authorList>
            <person name="Gunsalus R.P."/>
            <person name="Cook L.E."/>
            <person name="Crable B."/>
            <person name="Rohlin L."/>
            <person name="McDonald E."/>
            <person name="Mouttaki H."/>
            <person name="Sieber J.R."/>
            <person name="Poweleit N."/>
            <person name="Zhou H."/>
            <person name="Lapidus A.L."/>
            <person name="Daligault H.E."/>
            <person name="Land M."/>
            <person name="Gilna P."/>
            <person name="Ivanova N."/>
            <person name="Kyrpides N."/>
            <person name="Culley D.E."/>
            <person name="McInerney M.J."/>
        </authorList>
    </citation>
    <scope>NUCLEOTIDE SEQUENCE [LARGE SCALE GENOMIC DNA]</scope>
    <source>
        <strain evidence="2">ATCC 27890 / DSM 864 / NBRC 100397 / JF-1</strain>
    </source>
</reference>
<dbReference type="Proteomes" id="UP000001941">
    <property type="component" value="Chromosome"/>
</dbReference>
<evidence type="ECO:0000313" key="1">
    <source>
        <dbReference type="EMBL" id="ABD41749.1"/>
    </source>
</evidence>
<evidence type="ECO:0000313" key="2">
    <source>
        <dbReference type="Proteomes" id="UP000001941"/>
    </source>
</evidence>
<name>Q2FQZ6_METHJ</name>
<gene>
    <name evidence="1" type="ordered locus">Mhun_2041</name>
</gene>
<dbReference type="OrthoDB" id="117531at2157"/>
<dbReference type="RefSeq" id="WP_011449008.1">
    <property type="nucleotide sequence ID" value="NC_007796.1"/>
</dbReference>
<dbReference type="EMBL" id="CP000254">
    <property type="protein sequence ID" value="ABD41749.1"/>
    <property type="molecule type" value="Genomic_DNA"/>
</dbReference>
<keyword evidence="2" id="KW-1185">Reference proteome</keyword>